<gene>
    <name evidence="3" type="ordered locus">BN4_10297</name>
</gene>
<dbReference type="OrthoDB" id="5447718at2"/>
<evidence type="ECO:0000313" key="4">
    <source>
        <dbReference type="Proteomes" id="UP000011724"/>
    </source>
</evidence>
<dbReference type="STRING" id="1322246.BN4_10297"/>
<reference evidence="4" key="2">
    <citation type="journal article" date="2013" name="Stand. Genomic Sci.">
        <title>Complete genome sequence of Desulfocapsa sulfexigens, a marine deltaproteobacterium specialized in disproportionating inorganic sulfur compounds.</title>
        <authorList>
            <person name="Finster K.W."/>
            <person name="Kjeldsen K.U."/>
            <person name="Kube M."/>
            <person name="Reinhardt R."/>
            <person name="Mussmann M."/>
            <person name="Amann R."/>
            <person name="Schreiber L."/>
        </authorList>
    </citation>
    <scope>NUCLEOTIDE SEQUENCE [LARGE SCALE GENOMIC DNA]</scope>
    <source>
        <strain evidence="4">DSM 10523 / SB164P1</strain>
    </source>
</reference>
<keyword evidence="4" id="KW-1185">Reference proteome</keyword>
<dbReference type="GO" id="GO:0003677">
    <property type="term" value="F:DNA binding"/>
    <property type="evidence" value="ECO:0007669"/>
    <property type="project" value="InterPro"/>
</dbReference>
<dbReference type="eggNOG" id="COG0789">
    <property type="taxonomic scope" value="Bacteria"/>
</dbReference>
<feature type="domain" description="HTH merR-type" evidence="2">
    <location>
        <begin position="7"/>
        <end position="73"/>
    </location>
</feature>
<dbReference type="HOGENOM" id="CLU_929771_0_0_7"/>
<protein>
    <recommendedName>
        <fullName evidence="2">HTH merR-type domain-containing protein</fullName>
    </recommendedName>
</protein>
<proteinExistence type="predicted"/>
<dbReference type="KEGG" id="dpi:BN4_10297"/>
<dbReference type="BioCyc" id="DPIE1322246:BN4_RS01565-MONOMER"/>
<dbReference type="EMBL" id="FO203427">
    <property type="protein sequence ID" value="CCH47535.1"/>
    <property type="molecule type" value="Genomic_DNA"/>
</dbReference>
<feature type="coiled-coil region" evidence="1">
    <location>
        <begin position="127"/>
        <end position="165"/>
    </location>
</feature>
<reference evidence="3 4" key="1">
    <citation type="journal article" date="2013" name="PLoS ONE">
        <title>The first genomic and proteomic characterization of a deep-sea sulfate reducer: insights into the piezophilic lifestyle of Desulfovibrio piezophilus.</title>
        <authorList>
            <person name="Pradel N."/>
            <person name="Ji B."/>
            <person name="Gimenez G."/>
            <person name="Talla E."/>
            <person name="Lenoble P."/>
            <person name="Garel M."/>
            <person name="Tamburini C."/>
            <person name="Fourquet P."/>
            <person name="Lebrun R."/>
            <person name="Bertin P."/>
            <person name="Denis Y."/>
            <person name="Pophillat M."/>
            <person name="Barbe V."/>
            <person name="Ollivier B."/>
            <person name="Dolla A."/>
        </authorList>
    </citation>
    <scope>NUCLEOTIDE SEQUENCE [LARGE SCALE GENOMIC DNA]</scope>
    <source>
        <strain evidence="4">DSM 10523 / SB164P1</strain>
    </source>
</reference>
<evidence type="ECO:0000259" key="2">
    <source>
        <dbReference type="Pfam" id="PF13411"/>
    </source>
</evidence>
<dbReference type="SUPFAM" id="SSF46955">
    <property type="entry name" value="Putative DNA-binding domain"/>
    <property type="match status" value="1"/>
</dbReference>
<dbReference type="RefSeq" id="WP_015413590.1">
    <property type="nucleotide sequence ID" value="NC_020409.1"/>
</dbReference>
<name>M1WLA7_PSEP2</name>
<evidence type="ECO:0000313" key="3">
    <source>
        <dbReference type="EMBL" id="CCH47535.1"/>
    </source>
</evidence>
<dbReference type="Pfam" id="PF13411">
    <property type="entry name" value="MerR_1"/>
    <property type="match status" value="1"/>
</dbReference>
<accession>M1WLA7</accession>
<dbReference type="AlphaFoldDB" id="M1WLA7"/>
<keyword evidence="1" id="KW-0175">Coiled coil</keyword>
<organism evidence="3 4">
    <name type="scientific">Pseudodesulfovibrio piezophilus (strain DSM 21447 / JCM 15486 / C1TLV30)</name>
    <name type="common">Desulfovibrio piezophilus</name>
    <dbReference type="NCBI Taxonomy" id="1322246"/>
    <lineage>
        <taxon>Bacteria</taxon>
        <taxon>Pseudomonadati</taxon>
        <taxon>Thermodesulfobacteriota</taxon>
        <taxon>Desulfovibrionia</taxon>
        <taxon>Desulfovibrionales</taxon>
        <taxon>Desulfovibrionaceae</taxon>
    </lineage>
</organism>
<sequence>MSKKYISLREIGRQLGVPPSTIIYYKDKFDRFIPSEGSAGRRRKYPAEAIDIFRKIRQMFNDNWSTEQVEQELALKFSLLMDKEMLTQQSSQFSFGGISTDFSQEISGVLVKISDVLENETLFRSEIKVLKDKVETLQSEIRSSEARYKDKIVFLEHEIADLKKLTSSSKQAGGIDFPSLDFLSSPLVICSDGEYLGVQGKGRSHFSLKDFVHLIERKESDIMKVSTSWKRKSRHWVLVVHTQDLEKKREQDIILVAKRTITPSQNIVTEINRLNIDGTDAPDILLLTLFRQLRSVFNG</sequence>
<dbReference type="GO" id="GO:0006355">
    <property type="term" value="P:regulation of DNA-templated transcription"/>
    <property type="evidence" value="ECO:0007669"/>
    <property type="project" value="InterPro"/>
</dbReference>
<dbReference type="Proteomes" id="UP000011724">
    <property type="component" value="Chromosome"/>
</dbReference>
<dbReference type="Gene3D" id="1.10.1660.10">
    <property type="match status" value="1"/>
</dbReference>
<dbReference type="InterPro" id="IPR009061">
    <property type="entry name" value="DNA-bd_dom_put_sf"/>
</dbReference>
<dbReference type="InterPro" id="IPR000551">
    <property type="entry name" value="MerR-type_HTH_dom"/>
</dbReference>
<dbReference type="PATRIC" id="fig|879567.3.peg.308"/>
<evidence type="ECO:0000256" key="1">
    <source>
        <dbReference type="SAM" id="Coils"/>
    </source>
</evidence>